<evidence type="ECO:0000313" key="1">
    <source>
        <dbReference type="Proteomes" id="UP000050795"/>
    </source>
</evidence>
<dbReference type="AlphaFoldDB" id="A0AA85K0L7"/>
<name>A0AA85K0L7_TRIRE</name>
<organism evidence="1 2">
    <name type="scientific">Trichobilharzia regenti</name>
    <name type="common">Nasal bird schistosome</name>
    <dbReference type="NCBI Taxonomy" id="157069"/>
    <lineage>
        <taxon>Eukaryota</taxon>
        <taxon>Metazoa</taxon>
        <taxon>Spiralia</taxon>
        <taxon>Lophotrochozoa</taxon>
        <taxon>Platyhelminthes</taxon>
        <taxon>Trematoda</taxon>
        <taxon>Digenea</taxon>
        <taxon>Strigeidida</taxon>
        <taxon>Schistosomatoidea</taxon>
        <taxon>Schistosomatidae</taxon>
        <taxon>Trichobilharzia</taxon>
    </lineage>
</organism>
<reference evidence="2" key="2">
    <citation type="submission" date="2023-11" db="UniProtKB">
        <authorList>
            <consortium name="WormBaseParasite"/>
        </authorList>
    </citation>
    <scope>IDENTIFICATION</scope>
</reference>
<evidence type="ECO:0000313" key="2">
    <source>
        <dbReference type="WBParaSite" id="TREG1_53320.2"/>
    </source>
</evidence>
<sequence>METPILKESEIRISTDIPAQISDIPFDMKYLEDNNKVEKLLLDQISAFNAIESSEISDNHDLLGKLMDLYFNFVTWFRNS</sequence>
<protein>
    <submittedName>
        <fullName evidence="2">Uncharacterized protein</fullName>
    </submittedName>
</protein>
<dbReference type="WBParaSite" id="TREG1_53320.2">
    <property type="protein sequence ID" value="TREG1_53320.2"/>
    <property type="gene ID" value="TREG1_53320"/>
</dbReference>
<accession>A0AA85K0L7</accession>
<reference evidence="1" key="1">
    <citation type="submission" date="2022-06" db="EMBL/GenBank/DDBJ databases">
        <authorList>
            <person name="Berger JAMES D."/>
            <person name="Berger JAMES D."/>
        </authorList>
    </citation>
    <scope>NUCLEOTIDE SEQUENCE [LARGE SCALE GENOMIC DNA]</scope>
</reference>
<proteinExistence type="predicted"/>
<dbReference type="Proteomes" id="UP000050795">
    <property type="component" value="Unassembled WGS sequence"/>
</dbReference>
<keyword evidence="1" id="KW-1185">Reference proteome</keyword>